<evidence type="ECO:0000313" key="2">
    <source>
        <dbReference type="Proteomes" id="UP000015620"/>
    </source>
</evidence>
<organism evidence="1 2">
    <name type="scientific">Treponema pedis str. T A4</name>
    <dbReference type="NCBI Taxonomy" id="1291379"/>
    <lineage>
        <taxon>Bacteria</taxon>
        <taxon>Pseudomonadati</taxon>
        <taxon>Spirochaetota</taxon>
        <taxon>Spirochaetia</taxon>
        <taxon>Spirochaetales</taxon>
        <taxon>Treponemataceae</taxon>
        <taxon>Treponema</taxon>
    </lineage>
</organism>
<reference evidence="1 2" key="1">
    <citation type="journal article" date="2013" name="PLoS ONE">
        <title>Genome-Wide Relatedness of Treponema pedis, from Gingiva and Necrotic Skin Lesions of Pigs, with the Human Oral Pathogen Treponema denticola.</title>
        <authorList>
            <person name="Svartstrom O."/>
            <person name="Mushtaq M."/>
            <person name="Pringle M."/>
            <person name="Segerman B."/>
        </authorList>
    </citation>
    <scope>NUCLEOTIDE SEQUENCE [LARGE SCALE GENOMIC DNA]</scope>
    <source>
        <strain evidence="1">T A4</strain>
    </source>
</reference>
<gene>
    <name evidence="1" type="ORF">TPE_1259</name>
</gene>
<proteinExistence type="predicted"/>
<dbReference type="EMBL" id="CP004120">
    <property type="protein sequence ID" value="AGT43754.1"/>
    <property type="molecule type" value="Genomic_DNA"/>
</dbReference>
<name>S6A8F8_9SPIR</name>
<protein>
    <submittedName>
        <fullName evidence="1">Uncharacterized protein</fullName>
    </submittedName>
</protein>
<sequence length="45" mass="5310">MHFFKLVNVGAVKRACHNIQHRRNDSVFKFVLVFFFEGKQAKDSL</sequence>
<dbReference type="Proteomes" id="UP000015620">
    <property type="component" value="Chromosome"/>
</dbReference>
<accession>S6A8F8</accession>
<keyword evidence="2" id="KW-1185">Reference proteome</keyword>
<dbReference type="HOGENOM" id="CLU_3206566_0_0_12"/>
<evidence type="ECO:0000313" key="1">
    <source>
        <dbReference type="EMBL" id="AGT43754.1"/>
    </source>
</evidence>
<dbReference type="AlphaFoldDB" id="S6A8F8"/>
<dbReference type="PATRIC" id="fig|1291379.3.peg.1256"/>
<dbReference type="KEGG" id="tped:TPE_1259"/>
<dbReference type="STRING" id="1291379.TPE_1259"/>